<sequence length="219" mass="23363">MSCPEIRNSLAAYLYDELPETRAVSVERHLRACSGCSQALQAEHQLKEALYSRARIPAPSDGFSQRALAAATGRSRSSERRWSHGVLAGAVAAAMAFGMAVGVLFNGEAVSNHPAVAEQSLVPVERMVRLAFNAGEPLDNVTLTLELPPHVELAAMPGLHEVSWQVSLDAGENVLSLPLKVLFPGSGELVAHLDAGDRQKTFRAVIPAFESSQTGRPAS</sequence>
<evidence type="ECO:0000313" key="4">
    <source>
        <dbReference type="Proteomes" id="UP000323161"/>
    </source>
</evidence>
<gene>
    <name evidence="3" type="ORF">FWJ25_18365</name>
</gene>
<feature type="transmembrane region" description="Helical" evidence="1">
    <location>
        <begin position="84"/>
        <end position="105"/>
    </location>
</feature>
<evidence type="ECO:0000256" key="1">
    <source>
        <dbReference type="SAM" id="Phobius"/>
    </source>
</evidence>
<reference evidence="3 4" key="1">
    <citation type="submission" date="2019-08" db="EMBL/GenBank/DDBJ databases">
        <title>Marinobacter ZYF650 sp. nov., a marine bacterium isolated from seawater of the Mariana trench.</title>
        <authorList>
            <person name="Ahmad W."/>
        </authorList>
    </citation>
    <scope>NUCLEOTIDE SEQUENCE [LARGE SCALE GENOMIC DNA]</scope>
    <source>
        <strain evidence="3 4">ZYF650</strain>
    </source>
</reference>
<keyword evidence="1" id="KW-1133">Transmembrane helix</keyword>
<dbReference type="EMBL" id="VTUU01000015">
    <property type="protein sequence ID" value="KAA1170734.1"/>
    <property type="molecule type" value="Genomic_DNA"/>
</dbReference>
<comment type="caution">
    <text evidence="3">The sequence shown here is derived from an EMBL/GenBank/DDBJ whole genome shotgun (WGS) entry which is preliminary data.</text>
</comment>
<dbReference type="InterPro" id="IPR027383">
    <property type="entry name" value="Znf_put"/>
</dbReference>
<proteinExistence type="predicted"/>
<evidence type="ECO:0000259" key="2">
    <source>
        <dbReference type="Pfam" id="PF13490"/>
    </source>
</evidence>
<dbReference type="AlphaFoldDB" id="A0A5B0V8L3"/>
<evidence type="ECO:0000313" key="3">
    <source>
        <dbReference type="EMBL" id="KAA1170734.1"/>
    </source>
</evidence>
<dbReference type="Pfam" id="PF13490">
    <property type="entry name" value="zf-HC2"/>
    <property type="match status" value="1"/>
</dbReference>
<accession>A0A5B0V8L3</accession>
<organism evidence="3 4">
    <name type="scientific">Marinobacter salinexigens</name>
    <dbReference type="NCBI Taxonomy" id="2919747"/>
    <lineage>
        <taxon>Bacteria</taxon>
        <taxon>Pseudomonadati</taxon>
        <taxon>Pseudomonadota</taxon>
        <taxon>Gammaproteobacteria</taxon>
        <taxon>Pseudomonadales</taxon>
        <taxon>Marinobacteraceae</taxon>
        <taxon>Marinobacter</taxon>
    </lineage>
</organism>
<feature type="domain" description="Putative zinc-finger" evidence="2">
    <location>
        <begin position="3"/>
        <end position="36"/>
    </location>
</feature>
<dbReference type="Gene3D" id="1.10.10.1320">
    <property type="entry name" value="Anti-sigma factor, zinc-finger domain"/>
    <property type="match status" value="1"/>
</dbReference>
<keyword evidence="4" id="KW-1185">Reference proteome</keyword>
<dbReference type="Proteomes" id="UP000323161">
    <property type="component" value="Unassembled WGS sequence"/>
</dbReference>
<keyword evidence="1" id="KW-0812">Transmembrane</keyword>
<name>A0A5B0V8L3_9GAMM</name>
<keyword evidence="1" id="KW-0472">Membrane</keyword>
<dbReference type="InterPro" id="IPR041916">
    <property type="entry name" value="Anti_sigma_zinc_sf"/>
</dbReference>
<protein>
    <submittedName>
        <fullName evidence="3">Anti-sigma factor</fullName>
    </submittedName>
</protein>